<dbReference type="OrthoDB" id="3837807at2"/>
<dbReference type="Proteomes" id="UP000030466">
    <property type="component" value="Unassembled WGS sequence"/>
</dbReference>
<accession>A0A0A6VRD8</accession>
<protein>
    <recommendedName>
        <fullName evidence="3">DUF4287 domain-containing protein</fullName>
    </recommendedName>
</protein>
<proteinExistence type="predicted"/>
<evidence type="ECO:0000313" key="1">
    <source>
        <dbReference type="EMBL" id="KHD96314.1"/>
    </source>
</evidence>
<sequence length="182" mass="19320">MSTRSTSTAGIARATGVPWETWTARLDELGARTMGHAELARRVAEQLEGAVDNHEWWAQAVAVAYEQHTGARRPGQAGDGTFGASASRTVTGTPEEALARWSALMAGRTEVGGVPFQQPPTTAATAKWRYWRARLADGSRVSANIGAKAGGRATVALAHTGLASAEDVLRWRAAWKDLLAAL</sequence>
<organism evidence="1 2">
    <name type="scientific">Kocuria rosea subsp. polaris</name>
    <dbReference type="NCBI Taxonomy" id="136273"/>
    <lineage>
        <taxon>Bacteria</taxon>
        <taxon>Bacillati</taxon>
        <taxon>Actinomycetota</taxon>
        <taxon>Actinomycetes</taxon>
        <taxon>Micrococcales</taxon>
        <taxon>Micrococcaceae</taxon>
        <taxon>Kocuria</taxon>
    </lineage>
</organism>
<dbReference type="AlphaFoldDB" id="A0A0A6VRD8"/>
<name>A0A0A6VRD8_KOCRO</name>
<evidence type="ECO:0008006" key="3">
    <source>
        <dbReference type="Google" id="ProtNLM"/>
    </source>
</evidence>
<reference evidence="1 2" key="1">
    <citation type="journal article" date="2003" name="Int. J. Syst. Evol. Microbiol.">
        <title>Kocuria polaris sp. nov., an orange-pigmented psychrophilic bacterium isolated from an Antarctic cyanobacterial mat sample.</title>
        <authorList>
            <person name="Reddy G.S."/>
            <person name="Prakash J.S."/>
            <person name="Prabahar V."/>
            <person name="Matsumoto G.I."/>
            <person name="Stackebrandt E."/>
            <person name="Shivaji S."/>
        </authorList>
    </citation>
    <scope>NUCLEOTIDE SEQUENCE [LARGE SCALE GENOMIC DNA]</scope>
    <source>
        <strain evidence="1 2">CMS 76or</strain>
    </source>
</reference>
<dbReference type="EMBL" id="JSUH01000020">
    <property type="protein sequence ID" value="KHD96314.1"/>
    <property type="molecule type" value="Genomic_DNA"/>
</dbReference>
<evidence type="ECO:0000313" key="2">
    <source>
        <dbReference type="Proteomes" id="UP000030466"/>
    </source>
</evidence>
<comment type="caution">
    <text evidence="1">The sequence shown here is derived from an EMBL/GenBank/DDBJ whole genome shotgun (WGS) entry which is preliminary data.</text>
</comment>
<gene>
    <name evidence="1" type="ORF">GY22_16265</name>
</gene>
<keyword evidence="2" id="KW-1185">Reference proteome</keyword>
<dbReference type="RefSeq" id="WP_035930225.1">
    <property type="nucleotide sequence ID" value="NZ_JSUH01000020.1"/>
</dbReference>